<protein>
    <submittedName>
        <fullName evidence="1">Uncharacterized protein</fullName>
    </submittedName>
</protein>
<organism evidence="1 2">
    <name type="scientific">Anaerofustis stercorihominis</name>
    <dbReference type="NCBI Taxonomy" id="214853"/>
    <lineage>
        <taxon>Bacteria</taxon>
        <taxon>Bacillati</taxon>
        <taxon>Bacillota</taxon>
        <taxon>Clostridia</taxon>
        <taxon>Eubacteriales</taxon>
        <taxon>Eubacteriaceae</taxon>
        <taxon>Anaerofustis</taxon>
    </lineage>
</organism>
<comment type="caution">
    <text evidence="1">The sequence shown here is derived from an EMBL/GenBank/DDBJ whole genome shotgun (WGS) entry which is preliminary data.</text>
</comment>
<name>A0A3E3DUK0_9FIRM</name>
<dbReference type="Proteomes" id="UP000261212">
    <property type="component" value="Unassembled WGS sequence"/>
</dbReference>
<proteinExistence type="predicted"/>
<evidence type="ECO:0000313" key="1">
    <source>
        <dbReference type="EMBL" id="RGD72922.1"/>
    </source>
</evidence>
<gene>
    <name evidence="1" type="ORF">DW687_11820</name>
</gene>
<sequence>MNKDKLINNIKSIIADLNIFKWEIEEDIEKVKSNQELSIEEINIVIEKGSKDIETIDYGLNLLKKIVCGG</sequence>
<accession>A0A3E3DUK0</accession>
<dbReference type="RefSeq" id="WP_117532858.1">
    <property type="nucleotide sequence ID" value="NZ_QUSM01000009.1"/>
</dbReference>
<dbReference type="EMBL" id="QUSM01000009">
    <property type="protein sequence ID" value="RGD72922.1"/>
    <property type="molecule type" value="Genomic_DNA"/>
</dbReference>
<dbReference type="AlphaFoldDB" id="A0A3E3DUK0"/>
<evidence type="ECO:0000313" key="2">
    <source>
        <dbReference type="Proteomes" id="UP000261212"/>
    </source>
</evidence>
<reference evidence="1 2" key="1">
    <citation type="submission" date="2018-08" db="EMBL/GenBank/DDBJ databases">
        <title>A genome reference for cultivated species of the human gut microbiota.</title>
        <authorList>
            <person name="Zou Y."/>
            <person name="Xue W."/>
            <person name="Luo G."/>
        </authorList>
    </citation>
    <scope>NUCLEOTIDE SEQUENCE [LARGE SCALE GENOMIC DNA]</scope>
    <source>
        <strain evidence="1 2">AM25-6</strain>
    </source>
</reference>